<comment type="similarity">
    <text evidence="3">Belongs to the antenna complex beta subunit family.</text>
</comment>
<keyword evidence="14 16" id="KW-0472">Membrane</keyword>
<evidence type="ECO:0000256" key="4">
    <source>
        <dbReference type="ARBA" id="ARBA00011367"/>
    </source>
</evidence>
<keyword evidence="15" id="KW-0437">Light-harvesting polypeptide</keyword>
<dbReference type="PRINTS" id="PR00674">
    <property type="entry name" value="LIGHTHARVSTB"/>
</dbReference>
<dbReference type="InterPro" id="IPR035889">
    <property type="entry name" value="Light-harvesting_complex"/>
</dbReference>
<dbReference type="EMBL" id="LR743504">
    <property type="protein sequence ID" value="CAA2106871.1"/>
    <property type="molecule type" value="Genomic_DNA"/>
</dbReference>
<keyword evidence="21" id="KW-1185">Reference proteome</keyword>
<keyword evidence="8 16" id="KW-0812">Transmembrane</keyword>
<dbReference type="RefSeq" id="WP_018043292.1">
    <property type="nucleotide sequence ID" value="NZ_BPQF01000011.1"/>
</dbReference>
<evidence type="ECO:0000256" key="15">
    <source>
        <dbReference type="ARBA" id="ARBA00023243"/>
    </source>
</evidence>
<evidence type="ECO:0000256" key="6">
    <source>
        <dbReference type="ARBA" id="ARBA00022494"/>
    </source>
</evidence>
<gene>
    <name evidence="19" type="ORF">MBLL_04050</name>
    <name evidence="18" type="ORF">MBUL_03883</name>
    <name evidence="20" type="ORF">OICFNHDK_2374</name>
</gene>
<dbReference type="EMBL" id="BPQF01000011">
    <property type="protein sequence ID" value="GJD39910.1"/>
    <property type="molecule type" value="Genomic_DNA"/>
</dbReference>
<evidence type="ECO:0000256" key="11">
    <source>
        <dbReference type="ARBA" id="ARBA00022956"/>
    </source>
</evidence>
<dbReference type="Pfam" id="PF00556">
    <property type="entry name" value="LHC"/>
    <property type="match status" value="1"/>
</dbReference>
<keyword evidence="11" id="KW-0076">Bacteriochlorophyll</keyword>
<keyword evidence="12 16" id="KW-1133">Transmembrane helix</keyword>
<dbReference type="AlphaFoldDB" id="A0A679JZ99"/>
<keyword evidence="6" id="KW-0148">Chlorophyll</keyword>
<dbReference type="NCBIfam" id="NF040862">
    <property type="entry name" value="pufB_517_ASD"/>
    <property type="match status" value="1"/>
</dbReference>
<keyword evidence="5" id="KW-1003">Cell membrane</keyword>
<dbReference type="GO" id="GO:0019684">
    <property type="term" value="P:photosynthesis, light reaction"/>
    <property type="evidence" value="ECO:0007669"/>
    <property type="project" value="InterPro"/>
</dbReference>
<reference evidence="19" key="2">
    <citation type="submission" date="2019-12" db="EMBL/GenBank/DDBJ databases">
        <authorList>
            <person name="Cremers G."/>
        </authorList>
    </citation>
    <scope>NUCLEOTIDE SEQUENCE</scope>
    <source>
        <strain evidence="18">Mbul1</strain>
        <strain evidence="19">Mbul2</strain>
    </source>
</reference>
<dbReference type="InterPro" id="IPR023624">
    <property type="entry name" value="Antenna_beta_dom_sf"/>
</dbReference>
<evidence type="ECO:0000256" key="13">
    <source>
        <dbReference type="ARBA" id="ARBA00022991"/>
    </source>
</evidence>
<evidence type="ECO:0000313" key="18">
    <source>
        <dbReference type="EMBL" id="CAA2106871.1"/>
    </source>
</evidence>
<dbReference type="InterPro" id="IPR000066">
    <property type="entry name" value="Antenna_a/b"/>
</dbReference>
<evidence type="ECO:0000256" key="9">
    <source>
        <dbReference type="ARBA" id="ARBA00022723"/>
    </source>
</evidence>
<keyword evidence="10" id="KW-0460">Magnesium</keyword>
<evidence type="ECO:0000256" key="10">
    <source>
        <dbReference type="ARBA" id="ARBA00022842"/>
    </source>
</evidence>
<evidence type="ECO:0000256" key="16">
    <source>
        <dbReference type="SAM" id="Phobius"/>
    </source>
</evidence>
<evidence type="ECO:0000256" key="5">
    <source>
        <dbReference type="ARBA" id="ARBA00022475"/>
    </source>
</evidence>
<evidence type="ECO:0000256" key="2">
    <source>
        <dbReference type="ARBA" id="ARBA00004249"/>
    </source>
</evidence>
<evidence type="ECO:0000256" key="14">
    <source>
        <dbReference type="ARBA" id="ARBA00023136"/>
    </source>
</evidence>
<protein>
    <submittedName>
        <fullName evidence="19">Light-harvesting protein B-880 beta chain</fullName>
    </submittedName>
</protein>
<evidence type="ECO:0000313" key="20">
    <source>
        <dbReference type="EMBL" id="GJD39910.1"/>
    </source>
</evidence>
<keyword evidence="13" id="KW-0157">Chromophore</keyword>
<evidence type="ECO:0000259" key="17">
    <source>
        <dbReference type="Pfam" id="PF00556"/>
    </source>
</evidence>
<comment type="subunit">
    <text evidence="4">The core complex is formed by different alpha and beta chains, binding bacteriochlorophyll molecules, and arranged most probably in tetrameric structures disposed around the reaction center. The non-pigmented gamma chains may constitute additional components.</text>
</comment>
<accession>A0A679JZ99</accession>
<dbReference type="InterPro" id="IPR002362">
    <property type="entry name" value="LHB-1/5"/>
</dbReference>
<dbReference type="GO" id="GO:0030077">
    <property type="term" value="C:plasma membrane light-harvesting complex"/>
    <property type="evidence" value="ECO:0007669"/>
    <property type="project" value="InterPro"/>
</dbReference>
<name>A0A679JZ99_9HYPH</name>
<comment type="subcellular location">
    <subcellularLocation>
        <location evidence="2">Cell inner membrane</location>
        <topology evidence="2">Single-pass type II membrane protein</topology>
    </subcellularLocation>
</comment>
<evidence type="ECO:0000256" key="8">
    <source>
        <dbReference type="ARBA" id="ARBA00022692"/>
    </source>
</evidence>
<reference evidence="20" key="1">
    <citation type="journal article" date="2016" name="Front. Microbiol.">
        <title>Genome Sequence of the Piezophilic, Mesophilic Sulfate-Reducing Bacterium Desulfovibrio indicus J2T.</title>
        <authorList>
            <person name="Cao J."/>
            <person name="Maignien L."/>
            <person name="Shao Z."/>
            <person name="Alain K."/>
            <person name="Jebbar M."/>
        </authorList>
    </citation>
    <scope>NUCLEOTIDE SEQUENCE</scope>
    <source>
        <strain evidence="20">DSM 21893</strain>
    </source>
</reference>
<evidence type="ECO:0000256" key="7">
    <source>
        <dbReference type="ARBA" id="ARBA00022549"/>
    </source>
</evidence>
<evidence type="ECO:0000256" key="12">
    <source>
        <dbReference type="ARBA" id="ARBA00022989"/>
    </source>
</evidence>
<feature type="domain" description="Antenna complex alpha/beta subunit" evidence="17">
    <location>
        <begin position="18"/>
        <end position="51"/>
    </location>
</feature>
<dbReference type="Gene3D" id="1.20.5.250">
    <property type="match status" value="1"/>
</dbReference>
<dbReference type="SUPFAM" id="SSF56918">
    <property type="entry name" value="Light-harvesting complex subunits"/>
    <property type="match status" value="1"/>
</dbReference>
<organism evidence="19">
    <name type="scientific">Methylobacterium bullatum</name>
    <dbReference type="NCBI Taxonomy" id="570505"/>
    <lineage>
        <taxon>Bacteria</taxon>
        <taxon>Pseudomonadati</taxon>
        <taxon>Pseudomonadota</taxon>
        <taxon>Alphaproteobacteria</taxon>
        <taxon>Hyphomicrobiales</taxon>
        <taxon>Methylobacteriaceae</taxon>
        <taxon>Methylobacterium</taxon>
    </lineage>
</organism>
<dbReference type="InterPro" id="IPR023623">
    <property type="entry name" value="Antenna_beta_CS"/>
</dbReference>
<sequence>MSSGIEKASSLSGLTEPEAKEFHAIFLTSFIIFTAIAVVAHILVWMWRPWLPGPKGYAALDTVTSAAHGLVSMIS</sequence>
<dbReference type="GO" id="GO:0046872">
    <property type="term" value="F:metal ion binding"/>
    <property type="evidence" value="ECO:0007669"/>
    <property type="project" value="UniProtKB-KW"/>
</dbReference>
<evidence type="ECO:0000256" key="3">
    <source>
        <dbReference type="ARBA" id="ARBA00011052"/>
    </source>
</evidence>
<evidence type="ECO:0000313" key="19">
    <source>
        <dbReference type="EMBL" id="CAA2144930.1"/>
    </source>
</evidence>
<feature type="transmembrane region" description="Helical" evidence="16">
    <location>
        <begin position="24"/>
        <end position="47"/>
    </location>
</feature>
<evidence type="ECO:0000313" key="21">
    <source>
        <dbReference type="Proteomes" id="UP001055307"/>
    </source>
</evidence>
<evidence type="ECO:0000256" key="1">
    <source>
        <dbReference type="ARBA" id="ARBA00002455"/>
    </source>
</evidence>
<dbReference type="PROSITE" id="PS00969">
    <property type="entry name" value="ANTENNA_COMP_BETA"/>
    <property type="match status" value="1"/>
</dbReference>
<dbReference type="GO" id="GO:0042314">
    <property type="term" value="F:bacteriochlorophyll binding"/>
    <property type="evidence" value="ECO:0007669"/>
    <property type="project" value="UniProtKB-KW"/>
</dbReference>
<dbReference type="EMBL" id="LR743511">
    <property type="protein sequence ID" value="CAA2144930.1"/>
    <property type="molecule type" value="Genomic_DNA"/>
</dbReference>
<keyword evidence="9" id="KW-0479">Metal-binding</keyword>
<reference evidence="20" key="3">
    <citation type="submission" date="2021-08" db="EMBL/GenBank/DDBJ databases">
        <authorList>
            <person name="Tani A."/>
            <person name="Ola A."/>
            <person name="Ogura Y."/>
            <person name="Katsura K."/>
            <person name="Hayashi T."/>
        </authorList>
    </citation>
    <scope>NUCLEOTIDE SEQUENCE</scope>
    <source>
        <strain evidence="20">DSM 21893</strain>
    </source>
</reference>
<dbReference type="GO" id="GO:0005886">
    <property type="term" value="C:plasma membrane"/>
    <property type="evidence" value="ECO:0007669"/>
    <property type="project" value="UniProtKB-SubCell"/>
</dbReference>
<proteinExistence type="inferred from homology"/>
<comment type="function">
    <text evidence="1">Antenna complexes are light-harvesting systems, which transfer the excitation energy to the reaction centers.</text>
</comment>
<dbReference type="Proteomes" id="UP001055307">
    <property type="component" value="Unassembled WGS sequence"/>
</dbReference>
<keyword evidence="7" id="KW-0042">Antenna complex</keyword>